<feature type="transmembrane region" description="Helical" evidence="1">
    <location>
        <begin position="21"/>
        <end position="42"/>
    </location>
</feature>
<keyword evidence="1" id="KW-1133">Transmembrane helix</keyword>
<reference evidence="3" key="1">
    <citation type="journal article" date="2019" name="Int. J. Syst. Evol. Microbiol.">
        <title>The Global Catalogue of Microorganisms (GCM) 10K type strain sequencing project: providing services to taxonomists for standard genome sequencing and annotation.</title>
        <authorList>
            <consortium name="The Broad Institute Genomics Platform"/>
            <consortium name="The Broad Institute Genome Sequencing Center for Infectious Disease"/>
            <person name="Wu L."/>
            <person name="Ma J."/>
        </authorList>
    </citation>
    <scope>NUCLEOTIDE SEQUENCE [LARGE SCALE GENOMIC DNA]</scope>
    <source>
        <strain evidence="3">CGMCC 1.13574</strain>
    </source>
</reference>
<protein>
    <submittedName>
        <fullName evidence="2">Type IV pilus modification protein PilV</fullName>
    </submittedName>
</protein>
<dbReference type="Proteomes" id="UP001595892">
    <property type="component" value="Unassembled WGS sequence"/>
</dbReference>
<dbReference type="NCBIfam" id="TIGR02523">
    <property type="entry name" value="type_IV_pilV"/>
    <property type="match status" value="1"/>
</dbReference>
<sequence>MRRMTLSPRGLRAQGFSLIEVLIALLILGIGLLGLALLQTMGLRFTQSSNYRTVATNLAYEMLDSVRATHRLRGLYADAGLTGWTGTGACQVAGTMGPETSRDQWRCRVSRALPNGRSQVTVVGNHATVRIAWTDARWEEAENRQITEFVLEATL</sequence>
<accession>A0ABV9NLG4</accession>
<dbReference type="EMBL" id="JBHSGG010000017">
    <property type="protein sequence ID" value="MFC4727895.1"/>
    <property type="molecule type" value="Genomic_DNA"/>
</dbReference>
<keyword evidence="1" id="KW-0472">Membrane</keyword>
<dbReference type="NCBIfam" id="TIGR02532">
    <property type="entry name" value="IV_pilin_GFxxxE"/>
    <property type="match status" value="1"/>
</dbReference>
<name>A0ABV9NLG4_9GAMM</name>
<evidence type="ECO:0000256" key="1">
    <source>
        <dbReference type="SAM" id="Phobius"/>
    </source>
</evidence>
<gene>
    <name evidence="2" type="primary">pilV</name>
    <name evidence="2" type="ORF">ACFO3Q_06880</name>
</gene>
<keyword evidence="3" id="KW-1185">Reference proteome</keyword>
<dbReference type="InterPro" id="IPR012902">
    <property type="entry name" value="N_methyl_site"/>
</dbReference>
<comment type="caution">
    <text evidence="2">The sequence shown here is derived from an EMBL/GenBank/DDBJ whole genome shotgun (WGS) entry which is preliminary data.</text>
</comment>
<organism evidence="2 3">
    <name type="scientific">Coralloluteibacterium thermophilum</name>
    <dbReference type="NCBI Taxonomy" id="2707049"/>
    <lineage>
        <taxon>Bacteria</taxon>
        <taxon>Pseudomonadati</taxon>
        <taxon>Pseudomonadota</taxon>
        <taxon>Gammaproteobacteria</taxon>
        <taxon>Lysobacterales</taxon>
        <taxon>Lysobacteraceae</taxon>
        <taxon>Coralloluteibacterium</taxon>
    </lineage>
</organism>
<keyword evidence="1" id="KW-0812">Transmembrane</keyword>
<proteinExistence type="predicted"/>
<evidence type="ECO:0000313" key="2">
    <source>
        <dbReference type="EMBL" id="MFC4727895.1"/>
    </source>
</evidence>
<dbReference type="RefSeq" id="WP_377003902.1">
    <property type="nucleotide sequence ID" value="NZ_JBHSGG010000017.1"/>
</dbReference>
<dbReference type="InterPro" id="IPR013362">
    <property type="entry name" value="Pilus_4_PilV"/>
</dbReference>
<dbReference type="Pfam" id="PF07963">
    <property type="entry name" value="N_methyl"/>
    <property type="match status" value="1"/>
</dbReference>
<evidence type="ECO:0000313" key="3">
    <source>
        <dbReference type="Proteomes" id="UP001595892"/>
    </source>
</evidence>
<dbReference type="PROSITE" id="PS00409">
    <property type="entry name" value="PROKAR_NTER_METHYL"/>
    <property type="match status" value="1"/>
</dbReference>